<feature type="transmembrane region" description="Helical" evidence="8">
    <location>
        <begin position="491"/>
        <end position="511"/>
    </location>
</feature>
<dbReference type="KEGG" id="dpte:113796405"/>
<dbReference type="RefSeq" id="XP_027202479.1">
    <property type="nucleotide sequence ID" value="XM_027346678.1"/>
</dbReference>
<keyword evidence="6 8" id="KW-1133">Transmembrane helix</keyword>
<keyword evidence="10" id="KW-1185">Reference proteome</keyword>
<proteinExistence type="predicted"/>
<keyword evidence="4" id="KW-0762">Sugar transport</keyword>
<feature type="transmembrane region" description="Helical" evidence="8">
    <location>
        <begin position="393"/>
        <end position="410"/>
    </location>
</feature>
<feature type="transmembrane region" description="Helical" evidence="8">
    <location>
        <begin position="262"/>
        <end position="280"/>
    </location>
</feature>
<evidence type="ECO:0000313" key="11">
    <source>
        <dbReference type="RefSeq" id="XP_027202479.1"/>
    </source>
</evidence>
<dbReference type="OMA" id="RISMMIA"/>
<dbReference type="GeneID" id="113796405"/>
<feature type="transmembrane region" description="Helical" evidence="8">
    <location>
        <begin position="349"/>
        <end position="373"/>
    </location>
</feature>
<dbReference type="InterPro" id="IPR003663">
    <property type="entry name" value="Sugar/inositol_transpt"/>
</dbReference>
<name>A0A6P6YCS2_DERPT</name>
<feature type="transmembrane region" description="Helical" evidence="8">
    <location>
        <begin position="523"/>
        <end position="543"/>
    </location>
</feature>
<dbReference type="FunFam" id="1.20.1250.20:FF:000218">
    <property type="entry name" value="facilitated trehalose transporter Tret1"/>
    <property type="match status" value="1"/>
</dbReference>
<organism evidence="10 11">
    <name type="scientific">Dermatophagoides pteronyssinus</name>
    <name type="common">European house dust mite</name>
    <dbReference type="NCBI Taxonomy" id="6956"/>
    <lineage>
        <taxon>Eukaryota</taxon>
        <taxon>Metazoa</taxon>
        <taxon>Ecdysozoa</taxon>
        <taxon>Arthropoda</taxon>
        <taxon>Chelicerata</taxon>
        <taxon>Arachnida</taxon>
        <taxon>Acari</taxon>
        <taxon>Acariformes</taxon>
        <taxon>Sarcoptiformes</taxon>
        <taxon>Astigmata</taxon>
        <taxon>Psoroptidia</taxon>
        <taxon>Analgoidea</taxon>
        <taxon>Pyroglyphidae</taxon>
        <taxon>Dermatophagoidinae</taxon>
        <taxon>Dermatophagoides</taxon>
    </lineage>
</organism>
<dbReference type="PRINTS" id="PR00171">
    <property type="entry name" value="SUGRTRNSPORT"/>
</dbReference>
<evidence type="ECO:0000256" key="3">
    <source>
        <dbReference type="ARBA" id="ARBA00022475"/>
    </source>
</evidence>
<dbReference type="InParanoid" id="A0A6P6YCS2"/>
<evidence type="ECO:0000256" key="4">
    <source>
        <dbReference type="ARBA" id="ARBA00022597"/>
    </source>
</evidence>
<dbReference type="GO" id="GO:0005886">
    <property type="term" value="C:plasma membrane"/>
    <property type="evidence" value="ECO:0007669"/>
    <property type="project" value="UniProtKB-SubCell"/>
</dbReference>
<dbReference type="SUPFAM" id="SSF103473">
    <property type="entry name" value="MFS general substrate transporter"/>
    <property type="match status" value="1"/>
</dbReference>
<dbReference type="InterPro" id="IPR036259">
    <property type="entry name" value="MFS_trans_sf"/>
</dbReference>
<dbReference type="OrthoDB" id="4142200at2759"/>
<reference evidence="11" key="1">
    <citation type="submission" date="2025-08" db="UniProtKB">
        <authorList>
            <consortium name="RefSeq"/>
        </authorList>
    </citation>
    <scope>IDENTIFICATION</scope>
    <source>
        <strain evidence="11">Airmid</strain>
    </source>
</reference>
<keyword evidence="2" id="KW-0813">Transport</keyword>
<dbReference type="Pfam" id="PF00083">
    <property type="entry name" value="Sugar_tr"/>
    <property type="match status" value="1"/>
</dbReference>
<feature type="transmembrane region" description="Helical" evidence="8">
    <location>
        <begin position="238"/>
        <end position="256"/>
    </location>
</feature>
<comment type="subcellular location">
    <subcellularLocation>
        <location evidence="1">Cell membrane</location>
        <topology evidence="1">Multi-pass membrane protein</topology>
    </subcellularLocation>
</comment>
<dbReference type="PROSITE" id="PS00216">
    <property type="entry name" value="SUGAR_TRANSPORT_1"/>
    <property type="match status" value="1"/>
</dbReference>
<evidence type="ECO:0000256" key="1">
    <source>
        <dbReference type="ARBA" id="ARBA00004651"/>
    </source>
</evidence>
<keyword evidence="3" id="KW-1003">Cell membrane</keyword>
<protein>
    <submittedName>
        <fullName evidence="11">Facilitated trehalose transporter Tret1-2 homolog</fullName>
    </submittedName>
</protein>
<sequence length="560" mass="63439">MIIIEISIIINDDHRYYDQMEGNLSFQRESISFSFDIMSPNPHKQNEILQQYPNDHTVNVIGLNPPLADFDRIFQPHDELYRLESRDHSRYQSSWLVYGATLSAHMASITLGSAFGWNSPAMEEMNENYTDSSGWHTPLLPSNKEKRLISSILSIGAIFGGLLCGLFIDLLGRRKTLMSLGLPFGIGWLCIGFARSSFLILSGRIITGLGIGIALATVPTYLAEIATPNDRGHIGMSFNFFVVLGIVFMDIINIFNFHWNQLAFWALLPAALLVITMYFMPETPTWCMNRITVSNEALIMAEKNLRRLRTKESDIHGELRDLYEFAQQVRLAKKNRIKLSMRSIQRPDIYKPMLIAIFALFFQQFSGVNGVQFYMNDIFARSGSNLTAKQSTLISNAFMLLATIVGAFAIDRFGRRILIMLSALGMALSIGALGFYYYKHPELAHDYDGSIEPTSSHLPIICLSIFVSSFSLGVGPITWIIITEITPPQTVWLISSIASIFSWIFTFIVVNETQSFFIIFNEYGTYWIFSSISFICIIFAYCLPETKGKTMEEIGKIFNY</sequence>
<dbReference type="InterPro" id="IPR005829">
    <property type="entry name" value="Sugar_transporter_CS"/>
</dbReference>
<feature type="transmembrane region" description="Helical" evidence="8">
    <location>
        <begin position="180"/>
        <end position="199"/>
    </location>
</feature>
<evidence type="ECO:0000256" key="6">
    <source>
        <dbReference type="ARBA" id="ARBA00022989"/>
    </source>
</evidence>
<dbReference type="PANTHER" id="PTHR48021">
    <property type="match status" value="1"/>
</dbReference>
<dbReference type="InterPro" id="IPR020846">
    <property type="entry name" value="MFS_dom"/>
</dbReference>
<feature type="transmembrane region" description="Helical" evidence="8">
    <location>
        <begin position="205"/>
        <end position="226"/>
    </location>
</feature>
<feature type="domain" description="Major facilitator superfamily (MFS) profile" evidence="9">
    <location>
        <begin position="96"/>
        <end position="548"/>
    </location>
</feature>
<dbReference type="PROSITE" id="PS00217">
    <property type="entry name" value="SUGAR_TRANSPORT_2"/>
    <property type="match status" value="1"/>
</dbReference>
<evidence type="ECO:0000256" key="2">
    <source>
        <dbReference type="ARBA" id="ARBA00022448"/>
    </source>
</evidence>
<evidence type="ECO:0000313" key="10">
    <source>
        <dbReference type="Proteomes" id="UP000515146"/>
    </source>
</evidence>
<evidence type="ECO:0000256" key="5">
    <source>
        <dbReference type="ARBA" id="ARBA00022692"/>
    </source>
</evidence>
<feature type="transmembrane region" description="Helical" evidence="8">
    <location>
        <begin position="417"/>
        <end position="438"/>
    </location>
</feature>
<dbReference type="PANTHER" id="PTHR48021:SF1">
    <property type="entry name" value="GH07001P-RELATED"/>
    <property type="match status" value="1"/>
</dbReference>
<dbReference type="PROSITE" id="PS50850">
    <property type="entry name" value="MFS"/>
    <property type="match status" value="1"/>
</dbReference>
<feature type="transmembrane region" description="Helical" evidence="8">
    <location>
        <begin position="458"/>
        <end position="482"/>
    </location>
</feature>
<keyword evidence="5 8" id="KW-0812">Transmembrane</keyword>
<dbReference type="GO" id="GO:0022857">
    <property type="term" value="F:transmembrane transporter activity"/>
    <property type="evidence" value="ECO:0007669"/>
    <property type="project" value="InterPro"/>
</dbReference>
<feature type="transmembrane region" description="Helical" evidence="8">
    <location>
        <begin position="148"/>
        <end position="168"/>
    </location>
</feature>
<feature type="transmembrane region" description="Helical" evidence="8">
    <location>
        <begin position="95"/>
        <end position="117"/>
    </location>
</feature>
<dbReference type="Proteomes" id="UP000515146">
    <property type="component" value="Unplaced"/>
</dbReference>
<dbReference type="AlphaFoldDB" id="A0A6P6YCS2"/>
<keyword evidence="7 8" id="KW-0472">Membrane</keyword>
<accession>A0A6P6YCS2</accession>
<evidence type="ECO:0000259" key="9">
    <source>
        <dbReference type="PROSITE" id="PS50850"/>
    </source>
</evidence>
<dbReference type="Gene3D" id="1.20.1250.20">
    <property type="entry name" value="MFS general substrate transporter like domains"/>
    <property type="match status" value="1"/>
</dbReference>
<evidence type="ECO:0000256" key="8">
    <source>
        <dbReference type="SAM" id="Phobius"/>
    </source>
</evidence>
<gene>
    <name evidence="11" type="primary">LOC113796405</name>
</gene>
<dbReference type="InterPro" id="IPR005828">
    <property type="entry name" value="MFS_sugar_transport-like"/>
</dbReference>
<evidence type="ECO:0000256" key="7">
    <source>
        <dbReference type="ARBA" id="ARBA00023136"/>
    </source>
</evidence>
<dbReference type="InterPro" id="IPR050549">
    <property type="entry name" value="MFS_Trehalose_Transporter"/>
</dbReference>